<dbReference type="PANTHER" id="PTHR44167">
    <property type="entry name" value="OVARIAN-SPECIFIC SERINE/THREONINE-PROTEIN KINASE LOK-RELATED"/>
    <property type="match status" value="1"/>
</dbReference>
<gene>
    <name evidence="3" type="ORF">BN9_064840</name>
</gene>
<dbReference type="InterPro" id="IPR011009">
    <property type="entry name" value="Kinase-like_dom_sf"/>
</dbReference>
<feature type="domain" description="Protein kinase" evidence="2">
    <location>
        <begin position="249"/>
        <end position="534"/>
    </location>
</feature>
<dbReference type="OrthoDB" id="4062651at2759"/>
<sequence>MRDRNKSMSHASYRSSVWDEEEIRNSIDREERKKSILFDKSCNFLASCGGLRRRKERSKKGSKNDRCSLSQLSDRTTVAAQIPGGSLLISQSRCCTFSCKEKCERTVQQDTIVSTKLPILRHCFTVQDVKIFVGERSFFDTFTKASLKLETGEFPRLWIRSMEKNKQIGTLKDRNCFQISFMSPYATSVSHTKCRAKELKIVNTLGTTDDTSKMDDCINIRFEDESQALKWKDLFNLVLQTAFWLQQLHPTHKISKHSRQSKVWSVQSRVTKEEFVIKQLQNSCIDSILDTEKLSFGSSFGNEIAILKRLYPIAIEHSDVSILEAITKYRVIETSSAVCLVMPKYPGTTLAEFLRRHSKNAQLLGEKDAVNVIQKLLEFLTVLHGGNIVHCDIKLENIMINDNGRCVGLIDFGAAVDCSRRLQTHRLVIGTPGYMAPERFHDPPIPLTPAADVFSLGIVLYQILVGTHPYESTQCHADDTLFVSASQHLNWEYALTAMQKRGVSSTAQNLIFRMLILDPIKRISVSEIRRHPWVSSCSRV</sequence>
<comment type="caution">
    <text evidence="3">The sequence shown here is derived from an EMBL/GenBank/DDBJ whole genome shotgun (WGS) entry which is preliminary data.</text>
</comment>
<accession>A0A024GFW0</accession>
<evidence type="ECO:0000313" key="4">
    <source>
        <dbReference type="Proteomes" id="UP000053237"/>
    </source>
</evidence>
<feature type="region of interest" description="Disordered" evidence="1">
    <location>
        <begin position="1"/>
        <end position="21"/>
    </location>
</feature>
<name>A0A024GFW0_9STRA</name>
<dbReference type="SMART" id="SM00220">
    <property type="entry name" value="S_TKc"/>
    <property type="match status" value="1"/>
</dbReference>
<dbReference type="EMBL" id="CAIX01000102">
    <property type="protein sequence ID" value="CCI45587.1"/>
    <property type="molecule type" value="Genomic_DNA"/>
</dbReference>
<dbReference type="PROSITE" id="PS50011">
    <property type="entry name" value="PROTEIN_KINASE_DOM"/>
    <property type="match status" value="1"/>
</dbReference>
<dbReference type="GO" id="GO:0005524">
    <property type="term" value="F:ATP binding"/>
    <property type="evidence" value="ECO:0007669"/>
    <property type="project" value="InterPro"/>
</dbReference>
<evidence type="ECO:0000259" key="2">
    <source>
        <dbReference type="PROSITE" id="PS50011"/>
    </source>
</evidence>
<dbReference type="Proteomes" id="UP000053237">
    <property type="component" value="Unassembled WGS sequence"/>
</dbReference>
<keyword evidence="4" id="KW-1185">Reference proteome</keyword>
<dbReference type="GO" id="GO:0004672">
    <property type="term" value="F:protein kinase activity"/>
    <property type="evidence" value="ECO:0007669"/>
    <property type="project" value="InterPro"/>
</dbReference>
<dbReference type="InParanoid" id="A0A024GFW0"/>
<dbReference type="PANTHER" id="PTHR44167:SF24">
    <property type="entry name" value="SERINE_THREONINE-PROTEIN KINASE CHK2"/>
    <property type="match status" value="1"/>
</dbReference>
<dbReference type="SUPFAM" id="SSF56112">
    <property type="entry name" value="Protein kinase-like (PK-like)"/>
    <property type="match status" value="1"/>
</dbReference>
<dbReference type="AlphaFoldDB" id="A0A024GFW0"/>
<dbReference type="InterPro" id="IPR000719">
    <property type="entry name" value="Prot_kinase_dom"/>
</dbReference>
<proteinExistence type="predicted"/>
<reference evidence="3 4" key="1">
    <citation type="submission" date="2012-05" db="EMBL/GenBank/DDBJ databases">
        <title>Recombination and specialization in a pathogen metapopulation.</title>
        <authorList>
            <person name="Gardiner A."/>
            <person name="Kemen E."/>
            <person name="Schultz-Larsen T."/>
            <person name="MacLean D."/>
            <person name="Van Oosterhout C."/>
            <person name="Jones J.D.G."/>
        </authorList>
    </citation>
    <scope>NUCLEOTIDE SEQUENCE [LARGE SCALE GENOMIC DNA]</scope>
    <source>
        <strain evidence="3 4">Ac Nc2</strain>
    </source>
</reference>
<dbReference type="PROSITE" id="PS00108">
    <property type="entry name" value="PROTEIN_KINASE_ST"/>
    <property type="match status" value="1"/>
</dbReference>
<dbReference type="InterPro" id="IPR008271">
    <property type="entry name" value="Ser/Thr_kinase_AS"/>
</dbReference>
<protein>
    <recommendedName>
        <fullName evidence="2">Protein kinase domain-containing protein</fullName>
    </recommendedName>
</protein>
<dbReference type="Gene3D" id="1.10.510.10">
    <property type="entry name" value="Transferase(Phosphotransferase) domain 1"/>
    <property type="match status" value="1"/>
</dbReference>
<evidence type="ECO:0000313" key="3">
    <source>
        <dbReference type="EMBL" id="CCI45587.1"/>
    </source>
</evidence>
<organism evidence="3 4">
    <name type="scientific">Albugo candida</name>
    <dbReference type="NCBI Taxonomy" id="65357"/>
    <lineage>
        <taxon>Eukaryota</taxon>
        <taxon>Sar</taxon>
        <taxon>Stramenopiles</taxon>
        <taxon>Oomycota</taxon>
        <taxon>Peronosporomycetes</taxon>
        <taxon>Albuginales</taxon>
        <taxon>Albuginaceae</taxon>
        <taxon>Albugo</taxon>
    </lineage>
</organism>
<evidence type="ECO:0000256" key="1">
    <source>
        <dbReference type="SAM" id="MobiDB-lite"/>
    </source>
</evidence>
<dbReference type="STRING" id="65357.A0A024GFW0"/>
<dbReference type="Pfam" id="PF00069">
    <property type="entry name" value="Pkinase"/>
    <property type="match status" value="1"/>
</dbReference>